<feature type="domain" description="Thioredoxin" evidence="2">
    <location>
        <begin position="78"/>
        <end position="219"/>
    </location>
</feature>
<keyword evidence="1" id="KW-0472">Membrane</keyword>
<dbReference type="PROSITE" id="PS51352">
    <property type="entry name" value="THIOREDOXIN_2"/>
    <property type="match status" value="1"/>
</dbReference>
<dbReference type="HOGENOM" id="CLU_033806_0_0_10"/>
<evidence type="ECO:0000313" key="3">
    <source>
        <dbReference type="EMBL" id="ADZ76679.1"/>
    </source>
</evidence>
<dbReference type="SUPFAM" id="SSF52833">
    <property type="entry name" value="Thioredoxin-like"/>
    <property type="match status" value="1"/>
</dbReference>
<dbReference type="InterPro" id="IPR036249">
    <property type="entry name" value="Thioredoxin-like_sf"/>
</dbReference>
<name>F4CEI4_SPHS2</name>
<dbReference type="PATRIC" id="fig|743722.3.peg.91"/>
<dbReference type="InterPro" id="IPR000866">
    <property type="entry name" value="AhpC/TSA"/>
</dbReference>
<evidence type="ECO:0000256" key="1">
    <source>
        <dbReference type="SAM" id="Phobius"/>
    </source>
</evidence>
<evidence type="ECO:0000259" key="2">
    <source>
        <dbReference type="PROSITE" id="PS51352"/>
    </source>
</evidence>
<keyword evidence="1" id="KW-0812">Transmembrane</keyword>
<keyword evidence="1" id="KW-1133">Transmembrane helix</keyword>
<organism evidence="3">
    <name type="scientific">Sphingobacterium sp. (strain 21)</name>
    <dbReference type="NCBI Taxonomy" id="743722"/>
    <lineage>
        <taxon>Bacteria</taxon>
        <taxon>Pseudomonadati</taxon>
        <taxon>Bacteroidota</taxon>
        <taxon>Sphingobacteriia</taxon>
        <taxon>Sphingobacteriales</taxon>
        <taxon>Sphingobacteriaceae</taxon>
        <taxon>Sphingobacterium</taxon>
    </lineage>
</organism>
<dbReference type="CDD" id="cd02966">
    <property type="entry name" value="TlpA_like_family"/>
    <property type="match status" value="1"/>
</dbReference>
<dbReference type="GO" id="GO:0016491">
    <property type="term" value="F:oxidoreductase activity"/>
    <property type="evidence" value="ECO:0007669"/>
    <property type="project" value="InterPro"/>
</dbReference>
<protein>
    <submittedName>
        <fullName evidence="3">Alkyl hydroperoxide reductase/ Thiol specific antioxidant/ Mal allergen</fullName>
    </submittedName>
</protein>
<feature type="transmembrane region" description="Helical" evidence="1">
    <location>
        <begin position="35"/>
        <end position="53"/>
    </location>
</feature>
<accession>F4CEI4</accession>
<proteinExistence type="predicted"/>
<gene>
    <name evidence="3" type="ordered locus">Sph21_0087</name>
</gene>
<reference evidence="3" key="1">
    <citation type="submission" date="2011-03" db="EMBL/GenBank/DDBJ databases">
        <title>Complete sequence of Sphingobacterium sp. 21.</title>
        <authorList>
            <consortium name="US DOE Joint Genome Institute"/>
            <person name="Lucas S."/>
            <person name="Copeland A."/>
            <person name="Lapidus A."/>
            <person name="Cheng J.-F."/>
            <person name="Goodwin L."/>
            <person name="Pitluck S."/>
            <person name="Davenport K."/>
            <person name="Detter J.C."/>
            <person name="Han C."/>
            <person name="Tapia R."/>
            <person name="Land M."/>
            <person name="Hauser L."/>
            <person name="Kyrpides N."/>
            <person name="Ivanova N."/>
            <person name="Ovchinnikova G."/>
            <person name="Pagani I."/>
            <person name="Siebers A.K."/>
            <person name="Allgaier M."/>
            <person name="Thelen M.P."/>
            <person name="Hugenholtz P."/>
            <person name="Woyke T."/>
        </authorList>
    </citation>
    <scope>NUCLEOTIDE SEQUENCE</scope>
    <source>
        <strain evidence="3">21</strain>
    </source>
</reference>
<dbReference type="KEGG" id="shg:Sph21_0087"/>
<dbReference type="eggNOG" id="COG0526">
    <property type="taxonomic scope" value="Bacteria"/>
</dbReference>
<dbReference type="PANTHER" id="PTHR42852">
    <property type="entry name" value="THIOL:DISULFIDE INTERCHANGE PROTEIN DSBE"/>
    <property type="match status" value="1"/>
</dbReference>
<dbReference type="InterPro" id="IPR050553">
    <property type="entry name" value="Thioredoxin_ResA/DsbE_sf"/>
</dbReference>
<dbReference type="STRING" id="743722.Sph21_0087"/>
<dbReference type="PANTHER" id="PTHR42852:SF13">
    <property type="entry name" value="PROTEIN DIPZ"/>
    <property type="match status" value="1"/>
</dbReference>
<dbReference type="EMBL" id="CP002584">
    <property type="protein sequence ID" value="ADZ76679.1"/>
    <property type="molecule type" value="Genomic_DNA"/>
</dbReference>
<dbReference type="GO" id="GO:0016209">
    <property type="term" value="F:antioxidant activity"/>
    <property type="evidence" value="ECO:0007669"/>
    <property type="project" value="InterPro"/>
</dbReference>
<dbReference type="Gene3D" id="3.40.30.10">
    <property type="entry name" value="Glutaredoxin"/>
    <property type="match status" value="1"/>
</dbReference>
<dbReference type="AlphaFoldDB" id="F4CEI4"/>
<sequence length="492" mass="55772">MLLYNRLHGALFCLIQALTKLKTLTYHRYERALSVLNVRSYFYLIIAFLFHVLPFKASAQVAEPVADSKAVDLTSLGLQIGEQVPDLTLINVHNYKSTSINLSDFKGKLLILDFWATWCSPCVAMIPKMDSLQKEFGDKVQFLSVTYQKAEEAIPFLSTLEKRQGQKYDLPVVTGDSALKNLFPHKSLPHYVWIDSNGAVKAITSFEDITRSNLSNIVDGQEVPLGEKKDISIAYDWKDPLFFDESSAKFPITQYAVFSGYIEGLSPGYYNTQPIKNDKVPLRITARNQTIPQLYQIAMGKGYTFDWKHTLLQVSEPERIIEFDKNGEAYLSSLRDGRGFCYEIVAPRASGMDLYDMMANDLAKFFPKHSATVQDVTQPCMALRQLPGADFNRLRTKGKSPSIETDERNILITNYTFNALVNQLNFYHSKERTSGVQDIFFFNETGFTEKVDLDITAGLGDLPLLNRELEKIGLVLVSEDRPIKMLVINDRP</sequence>
<dbReference type="Pfam" id="PF00578">
    <property type="entry name" value="AhpC-TSA"/>
    <property type="match status" value="1"/>
</dbReference>
<dbReference type="InterPro" id="IPR013766">
    <property type="entry name" value="Thioredoxin_domain"/>
</dbReference>